<feature type="transmembrane region" description="Helical" evidence="1">
    <location>
        <begin position="36"/>
        <end position="55"/>
    </location>
</feature>
<evidence type="ECO:0000313" key="3">
    <source>
        <dbReference type="Proteomes" id="UP000048908"/>
    </source>
</evidence>
<evidence type="ECO:0008006" key="4">
    <source>
        <dbReference type="Google" id="ProtNLM"/>
    </source>
</evidence>
<keyword evidence="1" id="KW-1133">Transmembrane helix</keyword>
<accession>A0A0M6XR88</accession>
<evidence type="ECO:0000256" key="1">
    <source>
        <dbReference type="SAM" id="Phobius"/>
    </source>
</evidence>
<keyword evidence="3" id="KW-1185">Reference proteome</keyword>
<dbReference type="EMBL" id="CXPG01000014">
    <property type="protein sequence ID" value="CTQ32733.1"/>
    <property type="molecule type" value="Genomic_DNA"/>
</dbReference>
<protein>
    <recommendedName>
        <fullName evidence="4">Protein NnrT</fullName>
    </recommendedName>
</protein>
<organism evidence="2 3">
    <name type="scientific">Jannaschia rubra</name>
    <dbReference type="NCBI Taxonomy" id="282197"/>
    <lineage>
        <taxon>Bacteria</taxon>
        <taxon>Pseudomonadati</taxon>
        <taxon>Pseudomonadota</taxon>
        <taxon>Alphaproteobacteria</taxon>
        <taxon>Rhodobacterales</taxon>
        <taxon>Roseobacteraceae</taxon>
        <taxon>Jannaschia</taxon>
    </lineage>
</organism>
<name>A0A0M6XR88_9RHOB</name>
<dbReference type="OrthoDB" id="7876754at2"/>
<dbReference type="Proteomes" id="UP000048908">
    <property type="component" value="Unassembled WGS sequence"/>
</dbReference>
<dbReference type="STRING" id="282197.SAMN04488517_101668"/>
<keyword evidence="1" id="KW-0812">Transmembrane</keyword>
<evidence type="ECO:0000313" key="2">
    <source>
        <dbReference type="EMBL" id="CTQ32733.1"/>
    </source>
</evidence>
<reference evidence="2 3" key="1">
    <citation type="submission" date="2015-07" db="EMBL/GenBank/DDBJ databases">
        <authorList>
            <person name="Noorani M."/>
        </authorList>
    </citation>
    <scope>NUCLEOTIDE SEQUENCE [LARGE SCALE GENOMIC DNA]</scope>
    <source>
        <strain evidence="2 3">CECT 5088</strain>
    </source>
</reference>
<dbReference type="AlphaFoldDB" id="A0A0M6XR88"/>
<keyword evidence="1" id="KW-0472">Membrane</keyword>
<gene>
    <name evidence="2" type="ORF">JAN5088_01505</name>
</gene>
<dbReference type="RefSeq" id="WP_055682167.1">
    <property type="nucleotide sequence ID" value="NZ_CXPG01000014.1"/>
</dbReference>
<proteinExistence type="predicted"/>
<sequence>MRSLLSTLFILLPGAVLAEAFDRPVPAAQSATAEFWFALASLSFLVAMVAVHLMVRRKP</sequence>